<dbReference type="RefSeq" id="XP_046005371.1">
    <property type="nucleotide sequence ID" value="XM_046148891.1"/>
</dbReference>
<feature type="transmembrane region" description="Helical" evidence="5">
    <location>
        <begin position="117"/>
        <end position="140"/>
    </location>
</feature>
<evidence type="ECO:0000256" key="2">
    <source>
        <dbReference type="ARBA" id="ARBA00022692"/>
    </source>
</evidence>
<keyword evidence="2 5" id="KW-0812">Transmembrane</keyword>
<feature type="transmembrane region" description="Helical" evidence="5">
    <location>
        <begin position="160"/>
        <end position="187"/>
    </location>
</feature>
<reference evidence="6" key="1">
    <citation type="journal article" date="2021" name="Nat. Commun.">
        <title>Genetic determinants of endophytism in the Arabidopsis root mycobiome.</title>
        <authorList>
            <person name="Mesny F."/>
            <person name="Miyauchi S."/>
            <person name="Thiergart T."/>
            <person name="Pickel B."/>
            <person name="Atanasova L."/>
            <person name="Karlsson M."/>
            <person name="Huettel B."/>
            <person name="Barry K.W."/>
            <person name="Haridas S."/>
            <person name="Chen C."/>
            <person name="Bauer D."/>
            <person name="Andreopoulos W."/>
            <person name="Pangilinan J."/>
            <person name="LaButti K."/>
            <person name="Riley R."/>
            <person name="Lipzen A."/>
            <person name="Clum A."/>
            <person name="Drula E."/>
            <person name="Henrissat B."/>
            <person name="Kohler A."/>
            <person name="Grigoriev I.V."/>
            <person name="Martin F.M."/>
            <person name="Hacquard S."/>
        </authorList>
    </citation>
    <scope>NUCLEOTIDE SEQUENCE</scope>
    <source>
        <strain evidence="6">MPI-CAGE-CH-0230</strain>
    </source>
</reference>
<evidence type="ECO:0000256" key="1">
    <source>
        <dbReference type="ARBA" id="ARBA00004141"/>
    </source>
</evidence>
<evidence type="ECO:0000313" key="6">
    <source>
        <dbReference type="EMBL" id="KAH7014404.1"/>
    </source>
</evidence>
<proteinExistence type="predicted"/>
<evidence type="ECO:0000256" key="4">
    <source>
        <dbReference type="ARBA" id="ARBA00023136"/>
    </source>
</evidence>
<evidence type="ECO:0000313" key="7">
    <source>
        <dbReference type="Proteomes" id="UP000756346"/>
    </source>
</evidence>
<dbReference type="Pfam" id="PF01040">
    <property type="entry name" value="UbiA"/>
    <property type="match status" value="1"/>
</dbReference>
<feature type="transmembrane region" description="Helical" evidence="5">
    <location>
        <begin position="208"/>
        <end position="228"/>
    </location>
</feature>
<dbReference type="AlphaFoldDB" id="A0A9P8XU69"/>
<feature type="transmembrane region" description="Helical" evidence="5">
    <location>
        <begin position="234"/>
        <end position="258"/>
    </location>
</feature>
<dbReference type="GO" id="GO:0016765">
    <property type="term" value="F:transferase activity, transferring alkyl or aryl (other than methyl) groups"/>
    <property type="evidence" value="ECO:0007669"/>
    <property type="project" value="InterPro"/>
</dbReference>
<accession>A0A9P8XU69</accession>
<dbReference type="OrthoDB" id="434972at2759"/>
<keyword evidence="3 5" id="KW-1133">Transmembrane helix</keyword>
<comment type="caution">
    <text evidence="6">The sequence shown here is derived from an EMBL/GenBank/DDBJ whole genome shotgun (WGS) entry which is preliminary data.</text>
</comment>
<dbReference type="InterPro" id="IPR050475">
    <property type="entry name" value="Prenyltransferase_related"/>
</dbReference>
<keyword evidence="4 5" id="KW-0472">Membrane</keyword>
<dbReference type="GeneID" id="70178437"/>
<evidence type="ECO:0000256" key="3">
    <source>
        <dbReference type="ARBA" id="ARBA00022989"/>
    </source>
</evidence>
<keyword evidence="7" id="KW-1185">Reference proteome</keyword>
<protein>
    <submittedName>
        <fullName evidence="6">UbiA prenyltransferase family-domain-containing protein</fullName>
    </submittedName>
</protein>
<dbReference type="GO" id="GO:0016020">
    <property type="term" value="C:membrane"/>
    <property type="evidence" value="ECO:0007669"/>
    <property type="project" value="UniProtKB-SubCell"/>
</dbReference>
<dbReference type="Proteomes" id="UP000756346">
    <property type="component" value="Unassembled WGS sequence"/>
</dbReference>
<comment type="subcellular location">
    <subcellularLocation>
        <location evidence="1">Membrane</location>
        <topology evidence="1">Multi-pass membrane protein</topology>
    </subcellularLocation>
</comment>
<dbReference type="EMBL" id="JAGTJQ010000013">
    <property type="protein sequence ID" value="KAH7014404.1"/>
    <property type="molecule type" value="Genomic_DNA"/>
</dbReference>
<feature type="non-terminal residue" evidence="6">
    <location>
        <position position="1"/>
    </location>
</feature>
<sequence>SLLYHLHTLFLFNKSDVKTVIVPQAVFALAAASSCLPTPASGDPSPIRPSTLPSITPTRTLLMLAWLYLHVLLESIANQRLPSSILEDSLNKPWRPLPAGRITPSQSQRLLRFGVPAGLVLSVVLGNVAPAGVLICLMWVYNDLDGSSAGPLQRNLLNAAGLACFGWGALGALRWTLLIALIVATTIHAQDFPDLEGDRERGRRTMPLVYGQMPSRWALAAGLVTWSVVCLRFWVVPLGICWMPPVLLGGFMAGLTVVNGSRRDQGTDELVWKLWCLWMAVLFLLP</sequence>
<dbReference type="PANTHER" id="PTHR42723:SF1">
    <property type="entry name" value="CHLOROPHYLL SYNTHASE, CHLOROPLASTIC"/>
    <property type="match status" value="1"/>
</dbReference>
<dbReference type="InterPro" id="IPR000537">
    <property type="entry name" value="UbiA_prenyltransferase"/>
</dbReference>
<organism evidence="6 7">
    <name type="scientific">Microdochium trichocladiopsis</name>
    <dbReference type="NCBI Taxonomy" id="1682393"/>
    <lineage>
        <taxon>Eukaryota</taxon>
        <taxon>Fungi</taxon>
        <taxon>Dikarya</taxon>
        <taxon>Ascomycota</taxon>
        <taxon>Pezizomycotina</taxon>
        <taxon>Sordariomycetes</taxon>
        <taxon>Xylariomycetidae</taxon>
        <taxon>Xylariales</taxon>
        <taxon>Microdochiaceae</taxon>
        <taxon>Microdochium</taxon>
    </lineage>
</organism>
<feature type="non-terminal residue" evidence="6">
    <location>
        <position position="286"/>
    </location>
</feature>
<evidence type="ECO:0000256" key="5">
    <source>
        <dbReference type="SAM" id="Phobius"/>
    </source>
</evidence>
<dbReference type="PANTHER" id="PTHR42723">
    <property type="entry name" value="CHLOROPHYLL SYNTHASE"/>
    <property type="match status" value="1"/>
</dbReference>
<gene>
    <name evidence="6" type="ORF">B0I36DRAFT_209890</name>
</gene>
<dbReference type="CDD" id="cd13965">
    <property type="entry name" value="PT_UbiA_3"/>
    <property type="match status" value="1"/>
</dbReference>
<name>A0A9P8XU69_9PEZI</name>